<dbReference type="PROSITE" id="PS51257">
    <property type="entry name" value="PROKAR_LIPOPROTEIN"/>
    <property type="match status" value="1"/>
</dbReference>
<dbReference type="PANTHER" id="PTHR43649">
    <property type="entry name" value="ARABINOSE-BINDING PROTEIN-RELATED"/>
    <property type="match status" value="1"/>
</dbReference>
<dbReference type="PANTHER" id="PTHR43649:SF12">
    <property type="entry name" value="DIACETYLCHITOBIOSE BINDING PROTEIN DASA"/>
    <property type="match status" value="1"/>
</dbReference>
<dbReference type="EMBL" id="JAUUCC010000025">
    <property type="protein sequence ID" value="MEE2051191.1"/>
    <property type="molecule type" value="Genomic_DNA"/>
</dbReference>
<dbReference type="Proteomes" id="UP001348641">
    <property type="component" value="Unassembled WGS sequence"/>
</dbReference>
<dbReference type="Gene3D" id="3.40.190.10">
    <property type="entry name" value="Periplasmic binding protein-like II"/>
    <property type="match status" value="2"/>
</dbReference>
<evidence type="ECO:0000256" key="1">
    <source>
        <dbReference type="SAM" id="SignalP"/>
    </source>
</evidence>
<feature type="chain" id="PRO_5045452076" evidence="1">
    <location>
        <begin position="30"/>
        <end position="453"/>
    </location>
</feature>
<sequence length="453" mass="48834">MLTRTTRRGLPAVAAATGLALLATACAGAGGGGSDGERVVTVATVANPQMDDIQALADEFNASHPGITVDFVVLPENQLRDRVTQDIATRGGQYDVVTVGTYEVPIWAENGWILGLDEYASDPGYDIDDIIPTVRSALSHEDRMYGAPFYGESSLLMYREDLFEEAGLEMPDEPTWEDVAAFAEELDDPEGGVSGICLRGVPGWGELLAPLNTVILTHGGRWYDEDWNAHLDSPEVEEAVRTYVDLVGEHGQPGAPNAGFTECLTTMAQGDAAMFYDSTVAAGNLEDPDSSSVAGDIGYAPAPVARTEHAGWLWAWALSIPTTSTDPGAAWEFVSWATSREYHRLVGERLGWERVPPGARVSTYDIPEYREAAEAFAGPTYEAIGNVDVERPGLHPQPWTGVQYVAIPEFQDLGTRVSQEISAAIAGQQSVEEALRKSQEYAEETALSGGYRD</sequence>
<reference evidence="2 3" key="1">
    <citation type="submission" date="2023-07" db="EMBL/GenBank/DDBJ databases">
        <authorList>
            <person name="Girao M."/>
            <person name="Carvalho M.F."/>
        </authorList>
    </citation>
    <scope>NUCLEOTIDE SEQUENCE [LARGE SCALE GENOMIC DNA]</scope>
    <source>
        <strain evidence="2 3">66/93</strain>
    </source>
</reference>
<keyword evidence="1" id="KW-0732">Signal</keyword>
<gene>
    <name evidence="2" type="ORF">Q8A49_11880</name>
</gene>
<protein>
    <submittedName>
        <fullName evidence="2">Sugar ABC transporter substrate-binding protein</fullName>
    </submittedName>
</protein>
<dbReference type="Pfam" id="PF01547">
    <property type="entry name" value="SBP_bac_1"/>
    <property type="match status" value="1"/>
</dbReference>
<dbReference type="InterPro" id="IPR006059">
    <property type="entry name" value="SBP"/>
</dbReference>
<dbReference type="InterPro" id="IPR050490">
    <property type="entry name" value="Bact_solute-bd_prot1"/>
</dbReference>
<dbReference type="CDD" id="cd13585">
    <property type="entry name" value="PBP2_TMBP_like"/>
    <property type="match status" value="1"/>
</dbReference>
<dbReference type="SUPFAM" id="SSF53850">
    <property type="entry name" value="Periplasmic binding protein-like II"/>
    <property type="match status" value="1"/>
</dbReference>
<accession>A0ABU7KPH1</accession>
<evidence type="ECO:0000313" key="3">
    <source>
        <dbReference type="Proteomes" id="UP001348641"/>
    </source>
</evidence>
<evidence type="ECO:0000313" key="2">
    <source>
        <dbReference type="EMBL" id="MEE2051191.1"/>
    </source>
</evidence>
<comment type="caution">
    <text evidence="2">The sequence shown here is derived from an EMBL/GenBank/DDBJ whole genome shotgun (WGS) entry which is preliminary data.</text>
</comment>
<name>A0ABU7KPH1_9ACTN</name>
<organism evidence="2 3">
    <name type="scientific">Nocardiopsis tropica</name>
    <dbReference type="NCBI Taxonomy" id="109330"/>
    <lineage>
        <taxon>Bacteria</taxon>
        <taxon>Bacillati</taxon>
        <taxon>Actinomycetota</taxon>
        <taxon>Actinomycetes</taxon>
        <taxon>Streptosporangiales</taxon>
        <taxon>Nocardiopsidaceae</taxon>
        <taxon>Nocardiopsis</taxon>
    </lineage>
</organism>
<feature type="signal peptide" evidence="1">
    <location>
        <begin position="1"/>
        <end position="29"/>
    </location>
</feature>
<proteinExistence type="predicted"/>
<dbReference type="RefSeq" id="WP_330158346.1">
    <property type="nucleotide sequence ID" value="NZ_BAAAJA010000027.1"/>
</dbReference>